<organism evidence="1 2">
    <name type="scientific">Clostridium muellerianum</name>
    <dbReference type="NCBI Taxonomy" id="2716538"/>
    <lineage>
        <taxon>Bacteria</taxon>
        <taxon>Bacillati</taxon>
        <taxon>Bacillota</taxon>
        <taxon>Clostridia</taxon>
        <taxon>Eubacteriales</taxon>
        <taxon>Clostridiaceae</taxon>
        <taxon>Clostridium</taxon>
    </lineage>
</organism>
<dbReference type="AlphaFoldDB" id="A0A7Y0ELE2"/>
<dbReference type="InterPro" id="IPR024787">
    <property type="entry name" value="EcsC"/>
</dbReference>
<dbReference type="RefSeq" id="WP_169299828.1">
    <property type="nucleotide sequence ID" value="NZ_JABBNI010000063.1"/>
</dbReference>
<sequence>MSELVESNKMLQVLDWAYEKSLNGLPGTLSAEELADEYLNKNGGNSIKACDSLINWQVGKCATSGFLSGLGGLITLPVSIPANISSVIYVQMRMIAAVAYIGRYDIKDDSVKSLVYMCLTGNAAVEIGKDIGVKIGTKLTQSAIQKISGETIKRINQAVGFRLLTKFGQKGIVNLGKAVPLIGGVIGGGVDLASTKTIGKISKKVFLSY</sequence>
<proteinExistence type="predicted"/>
<comment type="caution">
    <text evidence="1">The sequence shown here is derived from an EMBL/GenBank/DDBJ whole genome shotgun (WGS) entry which is preliminary data.</text>
</comment>
<accession>A0A7Y0ELE2</accession>
<name>A0A7Y0ELE2_9CLOT</name>
<protein>
    <submittedName>
        <fullName evidence="1">EcsC family protein</fullName>
    </submittedName>
</protein>
<evidence type="ECO:0000313" key="1">
    <source>
        <dbReference type="EMBL" id="NMM65247.1"/>
    </source>
</evidence>
<gene>
    <name evidence="1" type="ORF">HBE96_21930</name>
</gene>
<dbReference type="EMBL" id="JABBNI010000063">
    <property type="protein sequence ID" value="NMM65247.1"/>
    <property type="molecule type" value="Genomic_DNA"/>
</dbReference>
<reference evidence="1 2" key="1">
    <citation type="submission" date="2020-06" db="EMBL/GenBank/DDBJ databases">
        <title>Complete Genome Sequence of Clostridium muelleri sp. nov. P21T, an Acid-Alcohol Producing Acetogen Isolated from Old Hay.</title>
        <authorList>
            <person name="Duncan K.E."/>
            <person name="Tanner R.S."/>
        </authorList>
    </citation>
    <scope>NUCLEOTIDE SEQUENCE [LARGE SCALE GENOMIC DNA]</scope>
    <source>
        <strain evidence="1 2">P21</strain>
    </source>
</reference>
<evidence type="ECO:0000313" key="2">
    <source>
        <dbReference type="Proteomes" id="UP000537131"/>
    </source>
</evidence>
<keyword evidence="2" id="KW-1185">Reference proteome</keyword>
<dbReference type="Pfam" id="PF12787">
    <property type="entry name" value="EcsC"/>
    <property type="match status" value="1"/>
</dbReference>
<dbReference type="Proteomes" id="UP000537131">
    <property type="component" value="Unassembled WGS sequence"/>
</dbReference>